<protein>
    <submittedName>
        <fullName evidence="1">Uncharacterized protein</fullName>
    </submittedName>
</protein>
<sequence>MYYYRVSCVFLILSHGLMSFLQLS</sequence>
<evidence type="ECO:0000313" key="1">
    <source>
        <dbReference type="EnsemblMetazoa" id="AQUA014392-PA"/>
    </source>
</evidence>
<evidence type="ECO:0000313" key="2">
    <source>
        <dbReference type="Proteomes" id="UP000076407"/>
    </source>
</evidence>
<reference evidence="1" key="1">
    <citation type="submission" date="2020-05" db="UniProtKB">
        <authorList>
            <consortium name="EnsemblMetazoa"/>
        </authorList>
    </citation>
    <scope>IDENTIFICATION</scope>
    <source>
        <strain evidence="1">SANGQUA</strain>
    </source>
</reference>
<organism evidence="1 2">
    <name type="scientific">Anopheles quadriannulatus</name>
    <name type="common">Mosquito</name>
    <dbReference type="NCBI Taxonomy" id="34691"/>
    <lineage>
        <taxon>Eukaryota</taxon>
        <taxon>Metazoa</taxon>
        <taxon>Ecdysozoa</taxon>
        <taxon>Arthropoda</taxon>
        <taxon>Hexapoda</taxon>
        <taxon>Insecta</taxon>
        <taxon>Pterygota</taxon>
        <taxon>Neoptera</taxon>
        <taxon>Endopterygota</taxon>
        <taxon>Diptera</taxon>
        <taxon>Nematocera</taxon>
        <taxon>Culicoidea</taxon>
        <taxon>Culicidae</taxon>
        <taxon>Anophelinae</taxon>
        <taxon>Anopheles</taxon>
    </lineage>
</organism>
<dbReference type="VEuPathDB" id="VectorBase:AQUA014392"/>
<dbReference type="Proteomes" id="UP000076407">
    <property type="component" value="Unassembled WGS sequence"/>
</dbReference>
<proteinExistence type="predicted"/>
<accession>A0A182XRB3</accession>
<name>A0A182XRB3_ANOQN</name>
<dbReference type="EnsemblMetazoa" id="AQUA014392-RA">
    <property type="protein sequence ID" value="AQUA014392-PA"/>
    <property type="gene ID" value="AQUA014392"/>
</dbReference>
<keyword evidence="2" id="KW-1185">Reference proteome</keyword>
<dbReference type="AlphaFoldDB" id="A0A182XRB3"/>